<gene>
    <name evidence="1" type="ORF">OESDEN_11569</name>
</gene>
<reference evidence="1 2" key="1">
    <citation type="submission" date="2014-03" db="EMBL/GenBank/DDBJ databases">
        <title>Draft genome of the hookworm Oesophagostomum dentatum.</title>
        <authorList>
            <person name="Mitreva M."/>
        </authorList>
    </citation>
    <scope>NUCLEOTIDE SEQUENCE [LARGE SCALE GENOMIC DNA]</scope>
    <source>
        <strain evidence="1 2">OD-Hann</strain>
    </source>
</reference>
<organism evidence="1 2">
    <name type="scientific">Oesophagostomum dentatum</name>
    <name type="common">Nodular worm</name>
    <dbReference type="NCBI Taxonomy" id="61180"/>
    <lineage>
        <taxon>Eukaryota</taxon>
        <taxon>Metazoa</taxon>
        <taxon>Ecdysozoa</taxon>
        <taxon>Nematoda</taxon>
        <taxon>Chromadorea</taxon>
        <taxon>Rhabditida</taxon>
        <taxon>Rhabditina</taxon>
        <taxon>Rhabditomorpha</taxon>
        <taxon>Strongyloidea</taxon>
        <taxon>Strongylidae</taxon>
        <taxon>Oesophagostomum</taxon>
    </lineage>
</organism>
<protein>
    <submittedName>
        <fullName evidence="1">Uncharacterized protein</fullName>
    </submittedName>
</protein>
<dbReference type="OrthoDB" id="5836615at2759"/>
<sequence length="166" mass="19568">MKRRQDVLNQTDPEFLAKQRELLDECNARNKLTETIRCLEMDSLERRTIGLKKIAETNQDDNKIIAQERLRNKILQEIKVERARQIQEKIVQSYILDERFDLKRHLPEINYPELAVKRRRLGIPIIIHQLTQEQIDADVRSADLAVLIADIKESEKAKEKTDITDL</sequence>
<dbReference type="AlphaFoldDB" id="A0A0B1SZT1"/>
<proteinExistence type="predicted"/>
<keyword evidence="2" id="KW-1185">Reference proteome</keyword>
<accession>A0A0B1SZT1</accession>
<evidence type="ECO:0000313" key="2">
    <source>
        <dbReference type="Proteomes" id="UP000053660"/>
    </source>
</evidence>
<dbReference type="Proteomes" id="UP000053660">
    <property type="component" value="Unassembled WGS sequence"/>
</dbReference>
<dbReference type="EMBL" id="KN555507">
    <property type="protein sequence ID" value="KHJ88635.1"/>
    <property type="molecule type" value="Genomic_DNA"/>
</dbReference>
<name>A0A0B1SZT1_OESDE</name>
<evidence type="ECO:0000313" key="1">
    <source>
        <dbReference type="EMBL" id="KHJ88635.1"/>
    </source>
</evidence>